<organism evidence="1">
    <name type="scientific">marine sediment metagenome</name>
    <dbReference type="NCBI Taxonomy" id="412755"/>
    <lineage>
        <taxon>unclassified sequences</taxon>
        <taxon>metagenomes</taxon>
        <taxon>ecological metagenomes</taxon>
    </lineage>
</organism>
<sequence>MKKPEIEIADLIKECQARTGKLVTIGTAESATGGRIAARDGMRFDLAQLK</sequence>
<evidence type="ECO:0000313" key="1">
    <source>
        <dbReference type="EMBL" id="GAI26124.1"/>
    </source>
</evidence>
<proteinExistence type="predicted"/>
<name>X1P5C6_9ZZZZ</name>
<dbReference type="EMBL" id="BARV01016366">
    <property type="protein sequence ID" value="GAI26124.1"/>
    <property type="molecule type" value="Genomic_DNA"/>
</dbReference>
<gene>
    <name evidence="1" type="ORF">S06H3_28097</name>
</gene>
<dbReference type="AlphaFoldDB" id="X1P5C6"/>
<comment type="caution">
    <text evidence="1">The sequence shown here is derived from an EMBL/GenBank/DDBJ whole genome shotgun (WGS) entry which is preliminary data.</text>
</comment>
<protein>
    <submittedName>
        <fullName evidence="1">Uncharacterized protein</fullName>
    </submittedName>
</protein>
<accession>X1P5C6</accession>
<reference evidence="1" key="1">
    <citation type="journal article" date="2014" name="Front. Microbiol.">
        <title>High frequency of phylogenetically diverse reductive dehalogenase-homologous genes in deep subseafloor sedimentary metagenomes.</title>
        <authorList>
            <person name="Kawai M."/>
            <person name="Futagami T."/>
            <person name="Toyoda A."/>
            <person name="Takaki Y."/>
            <person name="Nishi S."/>
            <person name="Hori S."/>
            <person name="Arai W."/>
            <person name="Tsubouchi T."/>
            <person name="Morono Y."/>
            <person name="Uchiyama I."/>
            <person name="Ito T."/>
            <person name="Fujiyama A."/>
            <person name="Inagaki F."/>
            <person name="Takami H."/>
        </authorList>
    </citation>
    <scope>NUCLEOTIDE SEQUENCE</scope>
    <source>
        <strain evidence="1">Expedition CK06-06</strain>
    </source>
</reference>